<evidence type="ECO:0000313" key="3">
    <source>
        <dbReference type="Proteomes" id="UP000076023"/>
    </source>
</evidence>
<dbReference type="InterPro" id="IPR012902">
    <property type="entry name" value="N_methyl_site"/>
</dbReference>
<keyword evidence="1" id="KW-0472">Membrane</keyword>
<dbReference type="SUPFAM" id="SSF54523">
    <property type="entry name" value="Pili subunits"/>
    <property type="match status" value="1"/>
</dbReference>
<dbReference type="EMBL" id="BDCO01000002">
    <property type="protein sequence ID" value="GAT32324.1"/>
    <property type="molecule type" value="Genomic_DNA"/>
</dbReference>
<dbReference type="NCBIfam" id="TIGR02532">
    <property type="entry name" value="IV_pilin_GFxxxE"/>
    <property type="match status" value="1"/>
</dbReference>
<evidence type="ECO:0000256" key="1">
    <source>
        <dbReference type="SAM" id="Phobius"/>
    </source>
</evidence>
<dbReference type="OrthoDB" id="186287at2"/>
<dbReference type="Proteomes" id="UP000076023">
    <property type="component" value="Unassembled WGS sequence"/>
</dbReference>
<keyword evidence="1" id="KW-1133">Transmembrane helix</keyword>
<keyword evidence="1" id="KW-0812">Transmembrane</keyword>
<dbReference type="InterPro" id="IPR045584">
    <property type="entry name" value="Pilin-like"/>
</dbReference>
<dbReference type="STRING" id="690879.TSACC_2722"/>
<name>A0A146G5S8_TERSA</name>
<gene>
    <name evidence="2" type="ORF">TSACC_2722</name>
</gene>
<evidence type="ECO:0000313" key="2">
    <source>
        <dbReference type="EMBL" id="GAT32324.1"/>
    </source>
</evidence>
<protein>
    <submittedName>
        <fullName evidence="2">Prepilin-type N-terminal cleavage/methylation domain-containing protein</fullName>
    </submittedName>
</protein>
<proteinExistence type="predicted"/>
<dbReference type="Gene3D" id="3.30.700.10">
    <property type="entry name" value="Glycoprotein, Type 4 Pilin"/>
    <property type="match status" value="1"/>
</dbReference>
<keyword evidence="3" id="KW-1185">Reference proteome</keyword>
<accession>A0A146G5S8</accession>
<organism evidence="2 3">
    <name type="scientific">Terrimicrobium sacchariphilum</name>
    <dbReference type="NCBI Taxonomy" id="690879"/>
    <lineage>
        <taxon>Bacteria</taxon>
        <taxon>Pseudomonadati</taxon>
        <taxon>Verrucomicrobiota</taxon>
        <taxon>Terrimicrobiia</taxon>
        <taxon>Terrimicrobiales</taxon>
        <taxon>Terrimicrobiaceae</taxon>
        <taxon>Terrimicrobium</taxon>
    </lineage>
</organism>
<dbReference type="AlphaFoldDB" id="A0A146G5S8"/>
<dbReference type="InParanoid" id="A0A146G5S8"/>
<sequence>MSLHQNLKSMTGSAFSLIELLTVMAIISVMMALSVPAFNVLKSTGDISAAAYDIASTLEQARAYAMANNTFVYVGFAERAQMDATKPGEGQILISAMGSKSGSRNFDSKNLVSLTRLRKMPNVRLEDNIPNSGSLSRPVVQSAYQVANDAFTAQDTFEVSGVTFSKIVQFDPRGMASIQARAASVSQWMEIGLAGAQGSSPNSAVVVLDGVTGVAKVYRP</sequence>
<feature type="transmembrane region" description="Helical" evidence="1">
    <location>
        <begin position="12"/>
        <end position="33"/>
    </location>
</feature>
<dbReference type="RefSeq" id="WP_075078162.1">
    <property type="nucleotide sequence ID" value="NZ_BDCO01000002.1"/>
</dbReference>
<comment type="caution">
    <text evidence="2">The sequence shown here is derived from an EMBL/GenBank/DDBJ whole genome shotgun (WGS) entry which is preliminary data.</text>
</comment>
<reference evidence="3" key="1">
    <citation type="journal article" date="2017" name="Genome Announc.">
        <title>Draft Genome Sequence of Terrimicrobium sacchariphilum NM-5T, a Facultative Anaerobic Soil Bacterium of the Class Spartobacteria.</title>
        <authorList>
            <person name="Qiu Y.L."/>
            <person name="Tourlousse D.M."/>
            <person name="Matsuura N."/>
            <person name="Ohashi A."/>
            <person name="Sekiguchi Y."/>
        </authorList>
    </citation>
    <scope>NUCLEOTIDE SEQUENCE [LARGE SCALE GENOMIC DNA]</scope>
    <source>
        <strain evidence="3">NM-5</strain>
    </source>
</reference>